<keyword evidence="1" id="KW-0004">4Fe-4S</keyword>
<dbReference type="InterPro" id="IPR045055">
    <property type="entry name" value="DNA2/NAM7-like"/>
</dbReference>
<proteinExistence type="inferred from homology"/>
<dbReference type="PANTHER" id="PTHR10887:SF433">
    <property type="entry name" value="DNA REPLICATION ATP-DEPENDENT HELICASE_NUCLEASE DNA2"/>
    <property type="match status" value="1"/>
</dbReference>
<keyword evidence="1" id="KW-0238">DNA-binding</keyword>
<dbReference type="FunFam" id="3.40.50.300:FF:005036">
    <property type="entry name" value="Predicted protein"/>
    <property type="match status" value="1"/>
</dbReference>
<keyword evidence="1" id="KW-0227">DNA damage</keyword>
<name>B8CE54_THAPS</name>
<keyword evidence="1" id="KW-0479">Metal-binding</keyword>
<dbReference type="Gene3D" id="3.40.50.300">
    <property type="entry name" value="P-loop containing nucleotide triphosphate hydrolases"/>
    <property type="match status" value="1"/>
</dbReference>
<dbReference type="CDD" id="cd18808">
    <property type="entry name" value="SF1_C_Upf1"/>
    <property type="match status" value="1"/>
</dbReference>
<feature type="domain" description="DNA2/NAM7 helicase-like C-terminal" evidence="2">
    <location>
        <begin position="2"/>
        <end position="56"/>
    </location>
</feature>
<dbReference type="RefSeq" id="XP_002294486.1">
    <property type="nucleotide sequence ID" value="XM_002294450.1"/>
</dbReference>
<protein>
    <recommendedName>
        <fullName evidence="1">DNA replication ATP-dependent helicase/nuclease</fullName>
        <ecNumber evidence="1">3.1.-.-</ecNumber>
        <ecNumber evidence="1">3.6.4.12</ecNumber>
    </recommendedName>
</protein>
<comment type="catalytic activity">
    <reaction evidence="1">
        <text>ATP + H2O = ADP + phosphate + H(+)</text>
        <dbReference type="Rhea" id="RHEA:13065"/>
        <dbReference type="ChEBI" id="CHEBI:15377"/>
        <dbReference type="ChEBI" id="CHEBI:15378"/>
        <dbReference type="ChEBI" id="CHEBI:30616"/>
        <dbReference type="ChEBI" id="CHEBI:43474"/>
        <dbReference type="ChEBI" id="CHEBI:456216"/>
        <dbReference type="EC" id="3.6.4.12"/>
    </reaction>
</comment>
<dbReference type="InterPro" id="IPR041679">
    <property type="entry name" value="DNA2/NAM7-like_C"/>
</dbReference>
<dbReference type="Pfam" id="PF13087">
    <property type="entry name" value="AAA_12"/>
    <property type="match status" value="1"/>
</dbReference>
<dbReference type="GO" id="GO:0017108">
    <property type="term" value="F:5'-flap endonuclease activity"/>
    <property type="evidence" value="ECO:0007669"/>
    <property type="project" value="UniProtKB-UniRule"/>
</dbReference>
<dbReference type="OMA" id="LCTIDRF"/>
<dbReference type="GO" id="GO:0005634">
    <property type="term" value="C:nucleus"/>
    <property type="evidence" value="ECO:0007669"/>
    <property type="project" value="UniProtKB-SubCell"/>
</dbReference>
<keyword evidence="1" id="KW-0347">Helicase</keyword>
<sequence>LELCTIDRFQGRDKEVIIFSLVRSNKEGKSGRLLQDFRRLNVAFSRAKKKMILVGSFSTLHRGSDVMRPVLDSIRQRNWVHKLTEM</sequence>
<dbReference type="AlphaFoldDB" id="B8CE54"/>
<keyword evidence="1" id="KW-0067">ATP-binding</keyword>
<feature type="non-terminal residue" evidence="3">
    <location>
        <position position="86"/>
    </location>
</feature>
<dbReference type="EMBL" id="CM000651">
    <property type="protein sequence ID" value="EED88320.1"/>
    <property type="molecule type" value="Genomic_DNA"/>
</dbReference>
<dbReference type="PaxDb" id="35128-Thaps20248"/>
<dbReference type="GO" id="GO:0003677">
    <property type="term" value="F:DNA binding"/>
    <property type="evidence" value="ECO:0007669"/>
    <property type="project" value="UniProtKB-UniRule"/>
</dbReference>
<keyword evidence="1" id="KW-0511">Multifunctional enzyme</keyword>
<keyword evidence="1" id="KW-0235">DNA replication</keyword>
<dbReference type="KEGG" id="tps:THAPSDRAFT_20248"/>
<evidence type="ECO:0000259" key="2">
    <source>
        <dbReference type="Pfam" id="PF13087"/>
    </source>
</evidence>
<dbReference type="InterPro" id="IPR047187">
    <property type="entry name" value="SF1_C_Upf1"/>
</dbReference>
<evidence type="ECO:0000313" key="4">
    <source>
        <dbReference type="Proteomes" id="UP000001449"/>
    </source>
</evidence>
<dbReference type="GO" id="GO:0005524">
    <property type="term" value="F:ATP binding"/>
    <property type="evidence" value="ECO:0007669"/>
    <property type="project" value="UniProtKB-UniRule"/>
</dbReference>
<reference evidence="3 4" key="1">
    <citation type="journal article" date="2004" name="Science">
        <title>The genome of the diatom Thalassiosira pseudonana: ecology, evolution, and metabolism.</title>
        <authorList>
            <person name="Armbrust E.V."/>
            <person name="Berges J.A."/>
            <person name="Bowler C."/>
            <person name="Green B.R."/>
            <person name="Martinez D."/>
            <person name="Putnam N.H."/>
            <person name="Zhou S."/>
            <person name="Allen A.E."/>
            <person name="Apt K.E."/>
            <person name="Bechner M."/>
            <person name="Brzezinski M.A."/>
            <person name="Chaal B.K."/>
            <person name="Chiovitti A."/>
            <person name="Davis A.K."/>
            <person name="Demarest M.S."/>
            <person name="Detter J.C."/>
            <person name="Glavina T."/>
            <person name="Goodstein D."/>
            <person name="Hadi M.Z."/>
            <person name="Hellsten U."/>
            <person name="Hildebrand M."/>
            <person name="Jenkins B.D."/>
            <person name="Jurka J."/>
            <person name="Kapitonov V.V."/>
            <person name="Kroger N."/>
            <person name="Lau W.W."/>
            <person name="Lane T.W."/>
            <person name="Larimer F.W."/>
            <person name="Lippmeier J.C."/>
            <person name="Lucas S."/>
            <person name="Medina M."/>
            <person name="Montsant A."/>
            <person name="Obornik M."/>
            <person name="Parker M.S."/>
            <person name="Palenik B."/>
            <person name="Pazour G.J."/>
            <person name="Richardson P.M."/>
            <person name="Rynearson T.A."/>
            <person name="Saito M.A."/>
            <person name="Schwartz D.C."/>
            <person name="Thamatrakoln K."/>
            <person name="Valentin K."/>
            <person name="Vardi A."/>
            <person name="Wilkerson F.P."/>
            <person name="Rokhsar D.S."/>
        </authorList>
    </citation>
    <scope>NUCLEOTIDE SEQUENCE [LARGE SCALE GENOMIC DNA]</scope>
    <source>
        <strain evidence="3 4">CCMP1335</strain>
    </source>
</reference>
<dbReference type="GO" id="GO:0005694">
    <property type="term" value="C:chromosome"/>
    <property type="evidence" value="ECO:0007669"/>
    <property type="project" value="UniProtKB-SubCell"/>
</dbReference>
<dbReference type="GeneID" id="7444214"/>
<organism evidence="3 4">
    <name type="scientific">Thalassiosira pseudonana</name>
    <name type="common">Marine diatom</name>
    <name type="synonym">Cyclotella nana</name>
    <dbReference type="NCBI Taxonomy" id="35128"/>
    <lineage>
        <taxon>Eukaryota</taxon>
        <taxon>Sar</taxon>
        <taxon>Stramenopiles</taxon>
        <taxon>Ochrophyta</taxon>
        <taxon>Bacillariophyta</taxon>
        <taxon>Coscinodiscophyceae</taxon>
        <taxon>Thalassiosirophycidae</taxon>
        <taxon>Thalassiosirales</taxon>
        <taxon>Thalassiosiraceae</taxon>
        <taxon>Thalassiosira</taxon>
    </lineage>
</organism>
<keyword evidence="1" id="KW-0234">DNA repair</keyword>
<keyword evidence="1" id="KW-0158">Chromosome</keyword>
<dbReference type="GO" id="GO:0046872">
    <property type="term" value="F:metal ion binding"/>
    <property type="evidence" value="ECO:0007669"/>
    <property type="project" value="UniProtKB-UniRule"/>
</dbReference>
<dbReference type="PANTHER" id="PTHR10887">
    <property type="entry name" value="DNA2/NAM7 HELICASE FAMILY"/>
    <property type="match status" value="1"/>
</dbReference>
<feature type="non-terminal residue" evidence="3">
    <location>
        <position position="1"/>
    </location>
</feature>
<comment type="similarity">
    <text evidence="1">Belongs to the DNA2/NAM7 helicase family.</text>
</comment>
<dbReference type="GO" id="GO:0033567">
    <property type="term" value="P:DNA replication, Okazaki fragment processing"/>
    <property type="evidence" value="ECO:0007669"/>
    <property type="project" value="UniProtKB-UniRule"/>
</dbReference>
<dbReference type="EC" id="3.1.-.-" evidence="1"/>
<comment type="function">
    <text evidence="1">Key enzyme involved in DNA replication and DNA repair. Involved in Okazaki fragments processing by cleaving long flaps that escape FEN1: flaps that are longer than 27 nucleotides are coated by replication protein A complex (RPA), leading to recruit DNA2 which cleaves the flap until it is too short to bind RPA and becomes a substrate for FEN1. Also involved in 5'-end resection of DNA during double-strand break (DSB) repair by mediating the cleavage of 5'-ssDNA.</text>
</comment>
<dbReference type="GO" id="GO:0051539">
    <property type="term" value="F:4 iron, 4 sulfur cluster binding"/>
    <property type="evidence" value="ECO:0007669"/>
    <property type="project" value="UniProtKB-UniRule"/>
</dbReference>
<keyword evidence="1" id="KW-0539">Nucleus</keyword>
<dbReference type="SUPFAM" id="SSF52540">
    <property type="entry name" value="P-loop containing nucleoside triphosphate hydrolases"/>
    <property type="match status" value="1"/>
</dbReference>
<gene>
    <name evidence="3" type="ORF">THAPSDRAFT_20248</name>
</gene>
<keyword evidence="1" id="KW-0540">Nuclease</keyword>
<keyword evidence="1" id="KW-0411">Iron-sulfur</keyword>
<dbReference type="Proteomes" id="UP000001449">
    <property type="component" value="Chromosome 17"/>
</dbReference>
<dbReference type="InterPro" id="IPR027417">
    <property type="entry name" value="P-loop_NTPase"/>
</dbReference>
<reference evidence="3 4" key="2">
    <citation type="journal article" date="2008" name="Nature">
        <title>The Phaeodactylum genome reveals the evolutionary history of diatom genomes.</title>
        <authorList>
            <person name="Bowler C."/>
            <person name="Allen A.E."/>
            <person name="Badger J.H."/>
            <person name="Grimwood J."/>
            <person name="Jabbari K."/>
            <person name="Kuo A."/>
            <person name="Maheswari U."/>
            <person name="Martens C."/>
            <person name="Maumus F."/>
            <person name="Otillar R.P."/>
            <person name="Rayko E."/>
            <person name="Salamov A."/>
            <person name="Vandepoele K."/>
            <person name="Beszteri B."/>
            <person name="Gruber A."/>
            <person name="Heijde M."/>
            <person name="Katinka M."/>
            <person name="Mock T."/>
            <person name="Valentin K."/>
            <person name="Verret F."/>
            <person name="Berges J.A."/>
            <person name="Brownlee C."/>
            <person name="Cadoret J.P."/>
            <person name="Chiovitti A."/>
            <person name="Choi C.J."/>
            <person name="Coesel S."/>
            <person name="De Martino A."/>
            <person name="Detter J.C."/>
            <person name="Durkin C."/>
            <person name="Falciatore A."/>
            <person name="Fournet J."/>
            <person name="Haruta M."/>
            <person name="Huysman M.J."/>
            <person name="Jenkins B.D."/>
            <person name="Jiroutova K."/>
            <person name="Jorgensen R.E."/>
            <person name="Joubert Y."/>
            <person name="Kaplan A."/>
            <person name="Kroger N."/>
            <person name="Kroth P.G."/>
            <person name="La Roche J."/>
            <person name="Lindquist E."/>
            <person name="Lommer M."/>
            <person name="Martin-Jezequel V."/>
            <person name="Lopez P.J."/>
            <person name="Lucas S."/>
            <person name="Mangogna M."/>
            <person name="McGinnis K."/>
            <person name="Medlin L.K."/>
            <person name="Montsant A."/>
            <person name="Oudot-Le Secq M.P."/>
            <person name="Napoli C."/>
            <person name="Obornik M."/>
            <person name="Parker M.S."/>
            <person name="Petit J.L."/>
            <person name="Porcel B.M."/>
            <person name="Poulsen N."/>
            <person name="Robison M."/>
            <person name="Rychlewski L."/>
            <person name="Rynearson T.A."/>
            <person name="Schmutz J."/>
            <person name="Shapiro H."/>
            <person name="Siaut M."/>
            <person name="Stanley M."/>
            <person name="Sussman M.R."/>
            <person name="Taylor A.R."/>
            <person name="Vardi A."/>
            <person name="von Dassow P."/>
            <person name="Vyverman W."/>
            <person name="Willis A."/>
            <person name="Wyrwicz L.S."/>
            <person name="Rokhsar D.S."/>
            <person name="Weissenbach J."/>
            <person name="Armbrust E.V."/>
            <person name="Green B.R."/>
            <person name="Van de Peer Y."/>
            <person name="Grigoriev I.V."/>
        </authorList>
    </citation>
    <scope>NUCLEOTIDE SEQUENCE [LARGE SCALE GENOMIC DNA]</scope>
    <source>
        <strain evidence="3 4">CCMP1335</strain>
    </source>
</reference>
<dbReference type="InParanoid" id="B8CE54"/>
<evidence type="ECO:0000313" key="3">
    <source>
        <dbReference type="EMBL" id="EED88320.1"/>
    </source>
</evidence>
<keyword evidence="1" id="KW-0378">Hydrolase</keyword>
<dbReference type="HOGENOM" id="CLU_159719_1_0_1"/>
<dbReference type="STRING" id="35128.B8CE54"/>
<evidence type="ECO:0000256" key="1">
    <source>
        <dbReference type="RuleBase" id="RU367041"/>
    </source>
</evidence>
<dbReference type="eggNOG" id="KOG1805">
    <property type="taxonomic scope" value="Eukaryota"/>
</dbReference>
<keyword evidence="1" id="KW-0408">Iron</keyword>
<accession>B8CE54</accession>
<dbReference type="GO" id="GO:0016887">
    <property type="term" value="F:ATP hydrolysis activity"/>
    <property type="evidence" value="ECO:0007669"/>
    <property type="project" value="RHEA"/>
</dbReference>
<dbReference type="GO" id="GO:0017116">
    <property type="term" value="F:single-stranded DNA helicase activity"/>
    <property type="evidence" value="ECO:0007669"/>
    <property type="project" value="UniProtKB-UniRule"/>
</dbReference>
<comment type="subcellular location">
    <subcellularLocation>
        <location evidence="1">Nucleus</location>
    </subcellularLocation>
    <subcellularLocation>
        <location evidence="1">Chromosome</location>
    </subcellularLocation>
</comment>
<keyword evidence="4" id="KW-1185">Reference proteome</keyword>
<dbReference type="GO" id="GO:0006281">
    <property type="term" value="P:DNA repair"/>
    <property type="evidence" value="ECO:0007669"/>
    <property type="project" value="UniProtKB-KW"/>
</dbReference>
<dbReference type="EC" id="3.6.4.12" evidence="1"/>
<keyword evidence="1" id="KW-0547">Nucleotide-binding</keyword>